<dbReference type="RefSeq" id="WP_057820469.1">
    <property type="nucleotide sequence ID" value="NZ_CP031598.1"/>
</dbReference>
<proteinExistence type="predicted"/>
<sequence>MRLICPNCGAQYEVPEEVIPENGRDVQCSNCGDTWFQTHPDHPQHIDDDEPSFEDDDTIDPDADQPDWVEVEEEADAETEQAVAAEHPPEESPSRRELDPDVASVLREEASRESEARAAERGGLETQPDLGLEPSQDAADKRSHQAKARMARLRGVATPREEPEEEDDIDPGTRRGLLPDIDDINSTISASQAPAEQDTSARDGSKVAPPEPSGGGFRRGLRLAVLLAIVATAVYLFSPQIAQMIPATAEPLIAYVETVNSWRAQLNDAVAPLIAQVQGMIGGG</sequence>
<dbReference type="EMBL" id="LAXI01000023">
    <property type="protein sequence ID" value="KRS15382.1"/>
    <property type="molecule type" value="Genomic_DNA"/>
</dbReference>
<feature type="domain" description="Zinc finger/thioredoxin putative" evidence="2">
    <location>
        <begin position="1"/>
        <end position="36"/>
    </location>
</feature>
<dbReference type="NCBIfam" id="TIGR02098">
    <property type="entry name" value="MJ0042_CXXC"/>
    <property type="match status" value="1"/>
</dbReference>
<feature type="compositionally biased region" description="Basic and acidic residues" evidence="1">
    <location>
        <begin position="87"/>
        <end position="99"/>
    </location>
</feature>
<feature type="region of interest" description="Disordered" evidence="1">
    <location>
        <begin position="35"/>
        <end position="214"/>
    </location>
</feature>
<feature type="compositionally biased region" description="Polar residues" evidence="1">
    <location>
        <begin position="184"/>
        <end position="198"/>
    </location>
</feature>
<evidence type="ECO:0000259" key="2">
    <source>
        <dbReference type="Pfam" id="PF13717"/>
    </source>
</evidence>
<feature type="compositionally biased region" description="Basic and acidic residues" evidence="1">
    <location>
        <begin position="106"/>
        <end position="123"/>
    </location>
</feature>
<gene>
    <name evidence="4" type="ORF">RIdsm_04559</name>
    <name evidence="3" type="ORF">XM52_24345</name>
</gene>
<evidence type="ECO:0000313" key="6">
    <source>
        <dbReference type="Proteomes" id="UP000325785"/>
    </source>
</evidence>
<dbReference type="KEGG" id="rid:RIdsm_04559"/>
<dbReference type="EMBL" id="CP031598">
    <property type="protein sequence ID" value="QEW28720.1"/>
    <property type="molecule type" value="Genomic_DNA"/>
</dbReference>
<dbReference type="PATRIC" id="fig|540747.5.peg.3221"/>
<name>A0A0T5P2Q5_9RHOB</name>
<reference evidence="3 5" key="1">
    <citation type="submission" date="2015-04" db="EMBL/GenBank/DDBJ databases">
        <title>The draft genome sequence of Roseovarius indicus B108T.</title>
        <authorList>
            <person name="Li G."/>
            <person name="Lai Q."/>
            <person name="Shao Z."/>
            <person name="Yan P."/>
        </authorList>
    </citation>
    <scope>NUCLEOTIDE SEQUENCE [LARGE SCALE GENOMIC DNA]</scope>
    <source>
        <strain evidence="3 5">B108</strain>
    </source>
</reference>
<evidence type="ECO:0000313" key="5">
    <source>
        <dbReference type="Proteomes" id="UP000051401"/>
    </source>
</evidence>
<dbReference type="Proteomes" id="UP000051401">
    <property type="component" value="Unassembled WGS sequence"/>
</dbReference>
<dbReference type="AlphaFoldDB" id="A0A0T5P2Q5"/>
<dbReference type="Pfam" id="PF13717">
    <property type="entry name" value="Zn_ribbon_4"/>
    <property type="match status" value="1"/>
</dbReference>
<organism evidence="3 5">
    <name type="scientific">Roseovarius indicus</name>
    <dbReference type="NCBI Taxonomy" id="540747"/>
    <lineage>
        <taxon>Bacteria</taxon>
        <taxon>Pseudomonadati</taxon>
        <taxon>Pseudomonadota</taxon>
        <taxon>Alphaproteobacteria</taxon>
        <taxon>Rhodobacterales</taxon>
        <taxon>Roseobacteraceae</taxon>
        <taxon>Roseovarius</taxon>
    </lineage>
</organism>
<dbReference type="OrthoDB" id="7159357at2"/>
<evidence type="ECO:0000313" key="4">
    <source>
        <dbReference type="EMBL" id="QEW28720.1"/>
    </source>
</evidence>
<protein>
    <submittedName>
        <fullName evidence="4">Family finger-like domain protein</fullName>
    </submittedName>
</protein>
<reference evidence="4 6" key="2">
    <citation type="submission" date="2018-08" db="EMBL/GenBank/DDBJ databases">
        <title>Genetic Globetrotter - A new plasmid hitch-hiking vast phylogenetic and geographic distances.</title>
        <authorList>
            <person name="Vollmers J."/>
            <person name="Petersen J."/>
        </authorList>
    </citation>
    <scope>NUCLEOTIDE SEQUENCE [LARGE SCALE GENOMIC DNA]</scope>
    <source>
        <strain evidence="4 6">DSM 26383</strain>
    </source>
</reference>
<feature type="compositionally biased region" description="Acidic residues" evidence="1">
    <location>
        <begin position="47"/>
        <end position="79"/>
    </location>
</feature>
<accession>A0A0T5P2Q5</accession>
<evidence type="ECO:0000313" key="3">
    <source>
        <dbReference type="EMBL" id="KRS15382.1"/>
    </source>
</evidence>
<dbReference type="STRING" id="540747.SAMN04488031_11625"/>
<dbReference type="Proteomes" id="UP000325785">
    <property type="component" value="Chromosome"/>
</dbReference>
<evidence type="ECO:0000256" key="1">
    <source>
        <dbReference type="SAM" id="MobiDB-lite"/>
    </source>
</evidence>
<keyword evidence="5" id="KW-1185">Reference proteome</keyword>
<dbReference type="InterPro" id="IPR011723">
    <property type="entry name" value="Znf/thioredoxin_put"/>
</dbReference>